<evidence type="ECO:0000313" key="3">
    <source>
        <dbReference type="Proteomes" id="UP001558652"/>
    </source>
</evidence>
<reference evidence="2 3" key="1">
    <citation type="submission" date="2024-07" db="EMBL/GenBank/DDBJ databases">
        <title>Chromosome-level genome assembly of the water stick insect Ranatra chinensis (Heteroptera: Nepidae).</title>
        <authorList>
            <person name="Liu X."/>
        </authorList>
    </citation>
    <scope>NUCLEOTIDE SEQUENCE [LARGE SCALE GENOMIC DNA]</scope>
    <source>
        <strain evidence="2">Cailab_2021Rc</strain>
        <tissue evidence="2">Muscle</tissue>
    </source>
</reference>
<dbReference type="EMBL" id="JBFDAA010000011">
    <property type="protein sequence ID" value="KAL1124169.1"/>
    <property type="molecule type" value="Genomic_DNA"/>
</dbReference>
<accession>A0ABD0YY85</accession>
<dbReference type="Proteomes" id="UP001558652">
    <property type="component" value="Unassembled WGS sequence"/>
</dbReference>
<proteinExistence type="predicted"/>
<feature type="compositionally biased region" description="Low complexity" evidence="1">
    <location>
        <begin position="163"/>
        <end position="177"/>
    </location>
</feature>
<evidence type="ECO:0000256" key="1">
    <source>
        <dbReference type="SAM" id="MobiDB-lite"/>
    </source>
</evidence>
<evidence type="ECO:0000313" key="2">
    <source>
        <dbReference type="EMBL" id="KAL1124169.1"/>
    </source>
</evidence>
<dbReference type="AlphaFoldDB" id="A0ABD0YY85"/>
<protein>
    <submittedName>
        <fullName evidence="2">Uncharacterized protein</fullName>
    </submittedName>
</protein>
<sequence length="204" mass="21574">MQTVTVDGQEALFIPAGGQTQLAGGQTIIAPQILRSPVSLVHGQTLQFPGGQNVSVRPGNMATAAQVVQLQQSIPVQVPISTGNGQTVYQTVHFPLQAFTSIPNLLHTNQQMSAPQMAQILTPSGQVQQVQVVGGGQGTLVVQQPNISTSQPSSQSTVIVQPSSSNTSTTTTTSMSSPTVTVQVPNIQMYSVQYETYFLESKRV</sequence>
<feature type="region of interest" description="Disordered" evidence="1">
    <location>
        <begin position="147"/>
        <end position="177"/>
    </location>
</feature>
<gene>
    <name evidence="2" type="ORF">AAG570_001939</name>
</gene>
<feature type="compositionally biased region" description="Polar residues" evidence="1">
    <location>
        <begin position="147"/>
        <end position="162"/>
    </location>
</feature>
<comment type="caution">
    <text evidence="2">The sequence shown here is derived from an EMBL/GenBank/DDBJ whole genome shotgun (WGS) entry which is preliminary data.</text>
</comment>
<keyword evidence="3" id="KW-1185">Reference proteome</keyword>
<name>A0ABD0YY85_9HEMI</name>
<organism evidence="2 3">
    <name type="scientific">Ranatra chinensis</name>
    <dbReference type="NCBI Taxonomy" id="642074"/>
    <lineage>
        <taxon>Eukaryota</taxon>
        <taxon>Metazoa</taxon>
        <taxon>Ecdysozoa</taxon>
        <taxon>Arthropoda</taxon>
        <taxon>Hexapoda</taxon>
        <taxon>Insecta</taxon>
        <taxon>Pterygota</taxon>
        <taxon>Neoptera</taxon>
        <taxon>Paraneoptera</taxon>
        <taxon>Hemiptera</taxon>
        <taxon>Heteroptera</taxon>
        <taxon>Panheteroptera</taxon>
        <taxon>Nepomorpha</taxon>
        <taxon>Nepidae</taxon>
        <taxon>Ranatrinae</taxon>
        <taxon>Ranatra</taxon>
    </lineage>
</organism>